<dbReference type="OrthoDB" id="3432781at2759"/>
<evidence type="ECO:0000313" key="2">
    <source>
        <dbReference type="Proteomes" id="UP000664534"/>
    </source>
</evidence>
<dbReference type="Proteomes" id="UP000664534">
    <property type="component" value="Unassembled WGS sequence"/>
</dbReference>
<organism evidence="1 2">
    <name type="scientific">Imshaugia aleurites</name>
    <dbReference type="NCBI Taxonomy" id="172621"/>
    <lineage>
        <taxon>Eukaryota</taxon>
        <taxon>Fungi</taxon>
        <taxon>Dikarya</taxon>
        <taxon>Ascomycota</taxon>
        <taxon>Pezizomycotina</taxon>
        <taxon>Lecanoromycetes</taxon>
        <taxon>OSLEUM clade</taxon>
        <taxon>Lecanoromycetidae</taxon>
        <taxon>Lecanorales</taxon>
        <taxon>Lecanorineae</taxon>
        <taxon>Parmeliaceae</taxon>
        <taxon>Imshaugia</taxon>
    </lineage>
</organism>
<name>A0A8H3F154_9LECA</name>
<dbReference type="InterPro" id="IPR025213">
    <property type="entry name" value="Sim4_Fta2"/>
</dbReference>
<protein>
    <submittedName>
        <fullName evidence="1">Uncharacterized protein</fullName>
    </submittedName>
</protein>
<reference evidence="1" key="1">
    <citation type="submission" date="2021-03" db="EMBL/GenBank/DDBJ databases">
        <authorList>
            <person name="Tagirdzhanova G."/>
        </authorList>
    </citation>
    <scope>NUCLEOTIDE SEQUENCE</scope>
</reference>
<gene>
    <name evidence="1" type="ORF">IMSHALPRED_003065</name>
</gene>
<dbReference type="EMBL" id="CAJPDT010000016">
    <property type="protein sequence ID" value="CAF9916392.1"/>
    <property type="molecule type" value="Genomic_DNA"/>
</dbReference>
<dbReference type="Pfam" id="PF13095">
    <property type="entry name" value="FTA2"/>
    <property type="match status" value="1"/>
</dbReference>
<accession>A0A8H3F154</accession>
<proteinExistence type="predicted"/>
<evidence type="ECO:0000313" key="1">
    <source>
        <dbReference type="EMBL" id="CAF9916392.1"/>
    </source>
</evidence>
<comment type="caution">
    <text evidence="1">The sequence shown here is derived from an EMBL/GenBank/DDBJ whole genome shotgun (WGS) entry which is preliminary data.</text>
</comment>
<keyword evidence="2" id="KW-1185">Reference proteome</keyword>
<dbReference type="AlphaFoldDB" id="A0A8H3F154"/>
<sequence length="301" mass="35680">MSIPFQKKLPQCEGPKLHPFSKRKVDVEFIRLLSDNEQEGQSHVFEVVINNRHYALKMFKFFDLDDVKFGMSEEEINNISNETLRCHSDPFYNECCAYGRLIECGVNGKIALRCHGHLAIPAAREEELAQRFEVYDWDRPRDDSKLTVSKRQPFAAIVKDLVQDHSPLNERALCKMRRDLLKMRKIGVYPQDVYLRNYGGGLLLDFSIAITKPHWLFVFKQPWLIRSMKNDEMRMLQKLMLESGVKTWQRAVRNREYCMKLRGCPEGKERNKKERRRRRMYPSRSIWSSMLSRKIRGQLFT</sequence>